<dbReference type="PANTHER" id="PTHR11216:SF161">
    <property type="entry name" value="CALCIUM-BINDING EF HAND FAMILY PROTEIN"/>
    <property type="match status" value="1"/>
</dbReference>
<feature type="domain" description="EF-hand" evidence="1">
    <location>
        <begin position="9"/>
        <end position="44"/>
    </location>
</feature>
<dbReference type="PROSITE" id="PS50222">
    <property type="entry name" value="EF_HAND_2"/>
    <property type="match status" value="1"/>
</dbReference>
<dbReference type="GO" id="GO:0005886">
    <property type="term" value="C:plasma membrane"/>
    <property type="evidence" value="ECO:0007669"/>
    <property type="project" value="TreeGrafter"/>
</dbReference>
<dbReference type="Gene3D" id="1.10.238.10">
    <property type="entry name" value="EF-hand"/>
    <property type="match status" value="1"/>
</dbReference>
<proteinExistence type="predicted"/>
<dbReference type="GO" id="GO:0005737">
    <property type="term" value="C:cytoplasm"/>
    <property type="evidence" value="ECO:0007669"/>
    <property type="project" value="TreeGrafter"/>
</dbReference>
<dbReference type="InterPro" id="IPR002048">
    <property type="entry name" value="EF_hand_dom"/>
</dbReference>
<evidence type="ECO:0000259" key="1">
    <source>
        <dbReference type="PROSITE" id="PS50222"/>
    </source>
</evidence>
<evidence type="ECO:0000313" key="3">
    <source>
        <dbReference type="Proteomes" id="UP000290289"/>
    </source>
</evidence>
<dbReference type="InterPro" id="IPR011992">
    <property type="entry name" value="EF-hand-dom_pair"/>
</dbReference>
<dbReference type="SUPFAM" id="SSF47473">
    <property type="entry name" value="EF-hand"/>
    <property type="match status" value="1"/>
</dbReference>
<name>A0A498JVA9_MALDO</name>
<gene>
    <name evidence="2" type="ORF">DVH24_010208</name>
</gene>
<dbReference type="GO" id="GO:0005509">
    <property type="term" value="F:calcium ion binding"/>
    <property type="evidence" value="ECO:0007669"/>
    <property type="project" value="InterPro"/>
</dbReference>
<accession>A0A498JVA9</accession>
<sequence length="163" mass="17494">MASTQNQSANVDLFDAYFRRADLDRDGRISGNEAVAFFQGSGFPNRSLRSLIVVEVVNVSSGCLNSLITNSEPFSAIEHRLEDLLSVTVPVSVSISEPSIQSEISISHRSLALDVLSAEAPLEDIPFAVGESTSVFPITFLLVCPDVIHEDNPTAPSSGSTIR</sequence>
<dbReference type="PANTHER" id="PTHR11216">
    <property type="entry name" value="EH DOMAIN"/>
    <property type="match status" value="1"/>
</dbReference>
<dbReference type="GO" id="GO:0006897">
    <property type="term" value="P:endocytosis"/>
    <property type="evidence" value="ECO:0007669"/>
    <property type="project" value="TreeGrafter"/>
</dbReference>
<organism evidence="2 3">
    <name type="scientific">Malus domestica</name>
    <name type="common">Apple</name>
    <name type="synonym">Pyrus malus</name>
    <dbReference type="NCBI Taxonomy" id="3750"/>
    <lineage>
        <taxon>Eukaryota</taxon>
        <taxon>Viridiplantae</taxon>
        <taxon>Streptophyta</taxon>
        <taxon>Embryophyta</taxon>
        <taxon>Tracheophyta</taxon>
        <taxon>Spermatophyta</taxon>
        <taxon>Magnoliopsida</taxon>
        <taxon>eudicotyledons</taxon>
        <taxon>Gunneridae</taxon>
        <taxon>Pentapetalae</taxon>
        <taxon>rosids</taxon>
        <taxon>fabids</taxon>
        <taxon>Rosales</taxon>
        <taxon>Rosaceae</taxon>
        <taxon>Amygdaloideae</taxon>
        <taxon>Maleae</taxon>
        <taxon>Malus</taxon>
    </lineage>
</organism>
<dbReference type="AlphaFoldDB" id="A0A498JVA9"/>
<dbReference type="EMBL" id="RDQH01000331">
    <property type="protein sequence ID" value="RXH97883.1"/>
    <property type="molecule type" value="Genomic_DNA"/>
</dbReference>
<protein>
    <recommendedName>
        <fullName evidence="1">EF-hand domain-containing protein</fullName>
    </recommendedName>
</protein>
<evidence type="ECO:0000313" key="2">
    <source>
        <dbReference type="EMBL" id="RXH97883.1"/>
    </source>
</evidence>
<dbReference type="GO" id="GO:0005634">
    <property type="term" value="C:nucleus"/>
    <property type="evidence" value="ECO:0007669"/>
    <property type="project" value="TreeGrafter"/>
</dbReference>
<reference evidence="2 3" key="1">
    <citation type="submission" date="2018-10" db="EMBL/GenBank/DDBJ databases">
        <title>A high-quality apple genome assembly.</title>
        <authorList>
            <person name="Hu J."/>
        </authorList>
    </citation>
    <scope>NUCLEOTIDE SEQUENCE [LARGE SCALE GENOMIC DNA]</scope>
    <source>
        <strain evidence="3">cv. HFTH1</strain>
        <tissue evidence="2">Young leaf</tissue>
    </source>
</reference>
<comment type="caution">
    <text evidence="2">The sequence shown here is derived from an EMBL/GenBank/DDBJ whole genome shotgun (WGS) entry which is preliminary data.</text>
</comment>
<dbReference type="GO" id="GO:0016197">
    <property type="term" value="P:endosomal transport"/>
    <property type="evidence" value="ECO:0007669"/>
    <property type="project" value="TreeGrafter"/>
</dbReference>
<dbReference type="STRING" id="3750.A0A498JVA9"/>
<dbReference type="Proteomes" id="UP000290289">
    <property type="component" value="Chromosome 5"/>
</dbReference>
<keyword evidence="3" id="KW-1185">Reference proteome</keyword>